<reference evidence="7 8" key="1">
    <citation type="submission" date="2024-08" db="EMBL/GenBank/DDBJ databases">
        <authorList>
            <person name="Ishaq N."/>
        </authorList>
    </citation>
    <scope>NUCLEOTIDE SEQUENCE [LARGE SCALE GENOMIC DNA]</scope>
    <source>
        <strain evidence="7 8">JCM 30400</strain>
    </source>
</reference>
<evidence type="ECO:0000256" key="3">
    <source>
        <dbReference type="ARBA" id="ARBA00022989"/>
    </source>
</evidence>
<accession>A0ABV4NMV8</accession>
<comment type="subcellular location">
    <subcellularLocation>
        <location evidence="1">Membrane</location>
        <topology evidence="1">Multi-pass membrane protein</topology>
    </subcellularLocation>
</comment>
<keyword evidence="4 5" id="KW-0472">Membrane</keyword>
<comment type="caution">
    <text evidence="7">The sequence shown here is derived from an EMBL/GenBank/DDBJ whole genome shotgun (WGS) entry which is preliminary data.</text>
</comment>
<keyword evidence="3 5" id="KW-1133">Transmembrane helix</keyword>
<evidence type="ECO:0000313" key="8">
    <source>
        <dbReference type="Proteomes" id="UP001569414"/>
    </source>
</evidence>
<name>A0ABV4NMV8_9GAMM</name>
<feature type="transmembrane region" description="Helical" evidence="5">
    <location>
        <begin position="239"/>
        <end position="258"/>
    </location>
</feature>
<evidence type="ECO:0000259" key="6">
    <source>
        <dbReference type="Pfam" id="PF00892"/>
    </source>
</evidence>
<feature type="domain" description="EamA" evidence="6">
    <location>
        <begin position="182"/>
        <end position="310"/>
    </location>
</feature>
<feature type="transmembrane region" description="Helical" evidence="5">
    <location>
        <begin position="134"/>
        <end position="152"/>
    </location>
</feature>
<dbReference type="InterPro" id="IPR000620">
    <property type="entry name" value="EamA_dom"/>
</dbReference>
<evidence type="ECO:0000256" key="4">
    <source>
        <dbReference type="ARBA" id="ARBA00023136"/>
    </source>
</evidence>
<dbReference type="Proteomes" id="UP001569414">
    <property type="component" value="Unassembled WGS sequence"/>
</dbReference>
<protein>
    <submittedName>
        <fullName evidence="7">DMT family transporter</fullName>
    </submittedName>
</protein>
<feature type="domain" description="EamA" evidence="6">
    <location>
        <begin position="42"/>
        <end position="173"/>
    </location>
</feature>
<gene>
    <name evidence="7" type="ORF">ACCI51_10040</name>
</gene>
<evidence type="ECO:0000256" key="1">
    <source>
        <dbReference type="ARBA" id="ARBA00004141"/>
    </source>
</evidence>
<feature type="transmembrane region" description="Helical" evidence="5">
    <location>
        <begin position="110"/>
        <end position="128"/>
    </location>
</feature>
<evidence type="ECO:0000256" key="2">
    <source>
        <dbReference type="ARBA" id="ARBA00022692"/>
    </source>
</evidence>
<sequence length="327" mass="35853">MTRPCRLIKSQLPSAQVYPAIPLSSQAPPKRGETDTRNNNWKGIGFALAAAIVASSSAAASKWVSAAVPVPLIVLSQYSICLLILIPWIVRQSPPKLATQHWKTHLLRGFAGWLCFITYFSALSKISLMEAGLLRNAAPIFVPLVIWLWAHAHIAPKRWLPILFGLMGISLILQPNIDGISIGHAFGLLSGLALATSMVGTRILSRTERPSLILFYYILISLTCSFPLGIYYWQPIPFWTLPYLAYNGISVLLAIWCYTKAYSYAKPSVVSPISYFSVVISGVIGWLIWQNLPNTMALIGIFIVIGAGLLSIYLSTQKALPAIPTSS</sequence>
<keyword evidence="8" id="KW-1185">Reference proteome</keyword>
<keyword evidence="2 5" id="KW-0812">Transmembrane</keyword>
<dbReference type="InterPro" id="IPR037185">
    <property type="entry name" value="EmrE-like"/>
</dbReference>
<feature type="transmembrane region" description="Helical" evidence="5">
    <location>
        <begin position="213"/>
        <end position="233"/>
    </location>
</feature>
<dbReference type="Pfam" id="PF00892">
    <property type="entry name" value="EamA"/>
    <property type="match status" value="2"/>
</dbReference>
<feature type="transmembrane region" description="Helical" evidence="5">
    <location>
        <begin position="295"/>
        <end position="314"/>
    </location>
</feature>
<dbReference type="PANTHER" id="PTHR22911:SF6">
    <property type="entry name" value="SOLUTE CARRIER FAMILY 35 MEMBER G1"/>
    <property type="match status" value="1"/>
</dbReference>
<feature type="transmembrane region" description="Helical" evidence="5">
    <location>
        <begin position="70"/>
        <end position="90"/>
    </location>
</feature>
<feature type="transmembrane region" description="Helical" evidence="5">
    <location>
        <begin position="183"/>
        <end position="201"/>
    </location>
</feature>
<feature type="transmembrane region" description="Helical" evidence="5">
    <location>
        <begin position="44"/>
        <end position="64"/>
    </location>
</feature>
<proteinExistence type="predicted"/>
<dbReference type="SUPFAM" id="SSF103481">
    <property type="entry name" value="Multidrug resistance efflux transporter EmrE"/>
    <property type="match status" value="2"/>
</dbReference>
<feature type="transmembrane region" description="Helical" evidence="5">
    <location>
        <begin position="270"/>
        <end position="289"/>
    </location>
</feature>
<dbReference type="EMBL" id="JBGMEL010000008">
    <property type="protein sequence ID" value="MFA0790883.1"/>
    <property type="molecule type" value="Genomic_DNA"/>
</dbReference>
<dbReference type="RefSeq" id="WP_371843469.1">
    <property type="nucleotide sequence ID" value="NZ_JBGMEL010000008.1"/>
</dbReference>
<dbReference type="PANTHER" id="PTHR22911">
    <property type="entry name" value="ACYL-MALONYL CONDENSING ENZYME-RELATED"/>
    <property type="match status" value="1"/>
</dbReference>
<evidence type="ECO:0000256" key="5">
    <source>
        <dbReference type="SAM" id="Phobius"/>
    </source>
</evidence>
<feature type="transmembrane region" description="Helical" evidence="5">
    <location>
        <begin position="159"/>
        <end position="177"/>
    </location>
</feature>
<evidence type="ECO:0000313" key="7">
    <source>
        <dbReference type="EMBL" id="MFA0790883.1"/>
    </source>
</evidence>
<organism evidence="7 8">
    <name type="scientific">Microbulbifer echini</name>
    <dbReference type="NCBI Taxonomy" id="1529067"/>
    <lineage>
        <taxon>Bacteria</taxon>
        <taxon>Pseudomonadati</taxon>
        <taxon>Pseudomonadota</taxon>
        <taxon>Gammaproteobacteria</taxon>
        <taxon>Cellvibrionales</taxon>
        <taxon>Microbulbiferaceae</taxon>
        <taxon>Microbulbifer</taxon>
    </lineage>
</organism>